<dbReference type="RefSeq" id="WP_126628841.1">
    <property type="nucleotide sequence ID" value="NZ_BIFT01000001.1"/>
</dbReference>
<dbReference type="InterPro" id="IPR025164">
    <property type="entry name" value="Toastrack_DUF4097"/>
</dbReference>
<evidence type="ECO:0000259" key="3">
    <source>
        <dbReference type="Pfam" id="PF13349"/>
    </source>
</evidence>
<feature type="domain" description="DUF4097" evidence="3">
    <location>
        <begin position="116"/>
        <end position="300"/>
    </location>
</feature>
<dbReference type="AlphaFoldDB" id="A0A402BBI9"/>
<evidence type="ECO:0000313" key="4">
    <source>
        <dbReference type="EMBL" id="GCE28650.1"/>
    </source>
</evidence>
<keyword evidence="2" id="KW-0472">Membrane</keyword>
<feature type="compositionally biased region" description="Polar residues" evidence="1">
    <location>
        <begin position="262"/>
        <end position="296"/>
    </location>
</feature>
<name>A0A402BBI9_9CHLR</name>
<dbReference type="Gene3D" id="2.160.20.120">
    <property type="match status" value="1"/>
</dbReference>
<reference evidence="5" key="1">
    <citation type="submission" date="2018-12" db="EMBL/GenBank/DDBJ databases">
        <title>Tengunoibacter tsumagoiensis gen. nov., sp. nov., Dictyobacter kobayashii sp. nov., D. alpinus sp. nov., and D. joshuensis sp. nov. and description of Dictyobacteraceae fam. nov. within the order Ktedonobacterales isolated from Tengu-no-mugimeshi.</title>
        <authorList>
            <person name="Wang C.M."/>
            <person name="Zheng Y."/>
            <person name="Sakai Y."/>
            <person name="Toyoda A."/>
            <person name="Minakuchi Y."/>
            <person name="Abe K."/>
            <person name="Yokota A."/>
            <person name="Yabe S."/>
        </authorList>
    </citation>
    <scope>NUCLEOTIDE SEQUENCE [LARGE SCALE GENOMIC DNA]</scope>
    <source>
        <strain evidence="5">Uno16</strain>
    </source>
</reference>
<feature type="compositionally biased region" description="Polar residues" evidence="1">
    <location>
        <begin position="20"/>
        <end position="30"/>
    </location>
</feature>
<evidence type="ECO:0000313" key="5">
    <source>
        <dbReference type="Proteomes" id="UP000287171"/>
    </source>
</evidence>
<proteinExistence type="predicted"/>
<sequence length="303" mass="32834">MSQQQSQFTEDGPPERRYGSQYNATPIQRETNLDPREQPGYVDDYQYGPYAQGEKLRPASTARSRRRRPRFWFAIVFCVILIVGMWSYAASSARIGSFGKPHLASYASVQEYKGSTLDLQASSADIHVHFGTSDNVRVSTNNGDGFKGESDGQTIHLEQQDGGKGPFSFTNNDLDITVPAKMNLNLETKSGNIEIDNVDGKINATAASGDIKINQARIADGSNLKTESGNIDFTGNLDASSHYTFEANSGDIKVNLPASNPAKVTTNTQNGDVHNPGAGTTTASSPDLHINTNSGDISVEYQD</sequence>
<keyword evidence="5" id="KW-1185">Reference proteome</keyword>
<feature type="region of interest" description="Disordered" evidence="1">
    <location>
        <begin position="1"/>
        <end position="48"/>
    </location>
</feature>
<feature type="transmembrane region" description="Helical" evidence="2">
    <location>
        <begin position="71"/>
        <end position="89"/>
    </location>
</feature>
<dbReference type="OrthoDB" id="7056452at2"/>
<evidence type="ECO:0000256" key="2">
    <source>
        <dbReference type="SAM" id="Phobius"/>
    </source>
</evidence>
<protein>
    <recommendedName>
        <fullName evidence="3">DUF4097 domain-containing protein</fullName>
    </recommendedName>
</protein>
<gene>
    <name evidence="4" type="ORF">KDA_41340</name>
</gene>
<organism evidence="4 5">
    <name type="scientific">Dictyobacter alpinus</name>
    <dbReference type="NCBI Taxonomy" id="2014873"/>
    <lineage>
        <taxon>Bacteria</taxon>
        <taxon>Bacillati</taxon>
        <taxon>Chloroflexota</taxon>
        <taxon>Ktedonobacteria</taxon>
        <taxon>Ktedonobacterales</taxon>
        <taxon>Dictyobacteraceae</taxon>
        <taxon>Dictyobacter</taxon>
    </lineage>
</organism>
<dbReference type="Proteomes" id="UP000287171">
    <property type="component" value="Unassembled WGS sequence"/>
</dbReference>
<dbReference type="Pfam" id="PF13349">
    <property type="entry name" value="DUF4097"/>
    <property type="match status" value="1"/>
</dbReference>
<comment type="caution">
    <text evidence="4">The sequence shown here is derived from an EMBL/GenBank/DDBJ whole genome shotgun (WGS) entry which is preliminary data.</text>
</comment>
<keyword evidence="2" id="KW-1133">Transmembrane helix</keyword>
<evidence type="ECO:0000256" key="1">
    <source>
        <dbReference type="SAM" id="MobiDB-lite"/>
    </source>
</evidence>
<keyword evidence="2" id="KW-0812">Transmembrane</keyword>
<accession>A0A402BBI9</accession>
<dbReference type="EMBL" id="BIFT01000001">
    <property type="protein sequence ID" value="GCE28650.1"/>
    <property type="molecule type" value="Genomic_DNA"/>
</dbReference>
<feature type="region of interest" description="Disordered" evidence="1">
    <location>
        <begin position="258"/>
        <end position="303"/>
    </location>
</feature>